<accession>A0A0E9RXM9</accession>
<evidence type="ECO:0000256" key="1">
    <source>
        <dbReference type="SAM" id="MobiDB-lite"/>
    </source>
</evidence>
<feature type="region of interest" description="Disordered" evidence="1">
    <location>
        <begin position="61"/>
        <end position="86"/>
    </location>
</feature>
<feature type="chain" id="PRO_5002431850" evidence="2">
    <location>
        <begin position="17"/>
        <end position="86"/>
    </location>
</feature>
<protein>
    <submittedName>
        <fullName evidence="3">Uncharacterized protein</fullName>
    </submittedName>
</protein>
<dbReference type="AlphaFoldDB" id="A0A0E9RXM9"/>
<reference evidence="3" key="2">
    <citation type="journal article" date="2015" name="Fish Shellfish Immunol.">
        <title>Early steps in the European eel (Anguilla anguilla)-Vibrio vulnificus interaction in the gills: Role of the RtxA13 toxin.</title>
        <authorList>
            <person name="Callol A."/>
            <person name="Pajuelo D."/>
            <person name="Ebbesson L."/>
            <person name="Teles M."/>
            <person name="MacKenzie S."/>
            <person name="Amaro C."/>
        </authorList>
    </citation>
    <scope>NUCLEOTIDE SEQUENCE</scope>
</reference>
<proteinExistence type="predicted"/>
<reference evidence="3" key="1">
    <citation type="submission" date="2014-11" db="EMBL/GenBank/DDBJ databases">
        <authorList>
            <person name="Amaro Gonzalez C."/>
        </authorList>
    </citation>
    <scope>NUCLEOTIDE SEQUENCE</scope>
</reference>
<feature type="signal peptide" evidence="2">
    <location>
        <begin position="1"/>
        <end position="16"/>
    </location>
</feature>
<evidence type="ECO:0000256" key="2">
    <source>
        <dbReference type="SAM" id="SignalP"/>
    </source>
</evidence>
<organism evidence="3">
    <name type="scientific">Anguilla anguilla</name>
    <name type="common">European freshwater eel</name>
    <name type="synonym">Muraena anguilla</name>
    <dbReference type="NCBI Taxonomy" id="7936"/>
    <lineage>
        <taxon>Eukaryota</taxon>
        <taxon>Metazoa</taxon>
        <taxon>Chordata</taxon>
        <taxon>Craniata</taxon>
        <taxon>Vertebrata</taxon>
        <taxon>Euteleostomi</taxon>
        <taxon>Actinopterygii</taxon>
        <taxon>Neopterygii</taxon>
        <taxon>Teleostei</taxon>
        <taxon>Anguilliformes</taxon>
        <taxon>Anguillidae</taxon>
        <taxon>Anguilla</taxon>
    </lineage>
</organism>
<sequence length="86" mass="9608">MITSIFPLLRLKLALSRHTTSHVGGDEGEEGGKHFTWSFKVRKIKGKFQQCPLTGGGQNVNFSMQNMSDPPLSVHMPLKTTQIVQR</sequence>
<name>A0A0E9RXM9_ANGAN</name>
<evidence type="ECO:0000313" key="3">
    <source>
        <dbReference type="EMBL" id="JAH33979.1"/>
    </source>
</evidence>
<keyword evidence="2" id="KW-0732">Signal</keyword>
<dbReference type="EMBL" id="GBXM01074598">
    <property type="protein sequence ID" value="JAH33979.1"/>
    <property type="molecule type" value="Transcribed_RNA"/>
</dbReference>